<name>A0A2X3E007_KLEPN</name>
<reference evidence="1 2" key="1">
    <citation type="submission" date="2018-06" db="EMBL/GenBank/DDBJ databases">
        <authorList>
            <consortium name="Pathogen Informatics"/>
            <person name="Doyle S."/>
        </authorList>
    </citation>
    <scope>NUCLEOTIDE SEQUENCE [LARGE SCALE GENOMIC DNA]</scope>
    <source>
        <strain evidence="1 2">NCTC9645</strain>
    </source>
</reference>
<evidence type="ECO:0000313" key="2">
    <source>
        <dbReference type="Proteomes" id="UP000250675"/>
    </source>
</evidence>
<proteinExistence type="predicted"/>
<gene>
    <name evidence="1" type="ORF">NCTC9645_01727</name>
</gene>
<protein>
    <submittedName>
        <fullName evidence="1">Uncharacterized protein</fullName>
    </submittedName>
</protein>
<sequence length="221" mass="23961">MNIEQLIALLNKQQHLTARAPWAVLDIYGDAATVVDANGFEHLEIPNVAIVPDWEKLGLEHWSEKGGSREVSLEEQKANAQLAAAAPLLLAHIHVLNRHVVAAGNALRRMLEMHEMMMAKANHAASFYDAECLQEMAEAPLEAAAVLEYVCGDDAVNAELKEATCVGCGCTDHNACVDENHTPCSWLKVNRETGLGVCSSCPTFLNNSLTADGDKPEVRHG</sequence>
<dbReference type="AlphaFoldDB" id="A0A2X3E007"/>
<dbReference type="Proteomes" id="UP000250675">
    <property type="component" value="Unassembled WGS sequence"/>
</dbReference>
<evidence type="ECO:0000313" key="1">
    <source>
        <dbReference type="EMBL" id="SQC20697.1"/>
    </source>
</evidence>
<accession>A0A2X3E007</accession>
<dbReference type="EMBL" id="UASO01000004">
    <property type="protein sequence ID" value="SQC20697.1"/>
    <property type="molecule type" value="Genomic_DNA"/>
</dbReference>
<organism evidence="1 2">
    <name type="scientific">Klebsiella pneumoniae</name>
    <dbReference type="NCBI Taxonomy" id="573"/>
    <lineage>
        <taxon>Bacteria</taxon>
        <taxon>Pseudomonadati</taxon>
        <taxon>Pseudomonadota</taxon>
        <taxon>Gammaproteobacteria</taxon>
        <taxon>Enterobacterales</taxon>
        <taxon>Enterobacteriaceae</taxon>
        <taxon>Klebsiella/Raoultella group</taxon>
        <taxon>Klebsiella</taxon>
        <taxon>Klebsiella pneumoniae complex</taxon>
    </lineage>
</organism>